<accession>A0AAJ3NN34</accession>
<feature type="domain" description="Beta-lactamase-related" evidence="2">
    <location>
        <begin position="46"/>
        <end position="382"/>
    </location>
</feature>
<organism evidence="3 4">
    <name type="scientific">Mycobacterium saskatchewanense</name>
    <dbReference type="NCBI Taxonomy" id="220927"/>
    <lineage>
        <taxon>Bacteria</taxon>
        <taxon>Bacillati</taxon>
        <taxon>Actinomycetota</taxon>
        <taxon>Actinomycetes</taxon>
        <taxon>Mycobacteriales</taxon>
        <taxon>Mycobacteriaceae</taxon>
        <taxon>Mycobacterium</taxon>
        <taxon>Mycobacterium simiae complex</taxon>
    </lineage>
</organism>
<evidence type="ECO:0000259" key="2">
    <source>
        <dbReference type="Pfam" id="PF00144"/>
    </source>
</evidence>
<gene>
    <name evidence="3" type="ORF">AWC23_19005</name>
</gene>
<dbReference type="AlphaFoldDB" id="A0AAJ3NN34"/>
<evidence type="ECO:0000313" key="4">
    <source>
        <dbReference type="Proteomes" id="UP000193387"/>
    </source>
</evidence>
<evidence type="ECO:0000313" key="3">
    <source>
        <dbReference type="EMBL" id="ORW69842.1"/>
    </source>
</evidence>
<dbReference type="PANTHER" id="PTHR43319:SF3">
    <property type="entry name" value="BETA-LACTAMASE-RELATED DOMAIN-CONTAINING PROTEIN"/>
    <property type="match status" value="1"/>
</dbReference>
<dbReference type="InterPro" id="IPR012338">
    <property type="entry name" value="Beta-lactam/transpept-like"/>
</dbReference>
<feature type="region of interest" description="Disordered" evidence="1">
    <location>
        <begin position="1"/>
        <end position="20"/>
    </location>
</feature>
<dbReference type="EMBL" id="LQPR01000043">
    <property type="protein sequence ID" value="ORW69842.1"/>
    <property type="molecule type" value="Genomic_DNA"/>
</dbReference>
<sequence length="428" mass="45503">MTMDTGVDRRAVHIHDGPDAGHRVSGAADSHFGCVIRAFSSMFPGRRFGGGALAVYLDGQPVVDVWTGWSDRAGRVPWSADTAPMVFSATKGMASTVIHRLADRGLIDYDAPVAQYWPEFGANGKAEMTVRQVMRHQAGLSGLRGATMDQLLDHFGMEERLAAAAPGRLFGKSAYHALTYGWLMSGLARSVTGKGMRTLFREELAEPLGTDGFHLGRPPAGAPTRVAEIIMPQSIGSNAVVNFVTQKAANQVSGAFRSMYFKGVLGAVQGDTPLLDAEIPAANGVVTARALARMYGAIANHGEIDGTRFLSSDLVARLTGQRDMRPDRNLVIPMSFNLGYHSVPFLNVMPGFGHVGLGGSLGWADPSTGLAFSFVHNRLLSPFVLTDHAGFIGISALLRQAAVKAKKDGFRSVTEFGAPYSEAGAVAG</sequence>
<reference evidence="3 4" key="1">
    <citation type="submission" date="2016-01" db="EMBL/GenBank/DDBJ databases">
        <title>The new phylogeny of the genus Mycobacterium.</title>
        <authorList>
            <person name="Tarcisio F."/>
            <person name="Conor M."/>
            <person name="Antonella G."/>
            <person name="Elisabetta G."/>
            <person name="Giulia F.S."/>
            <person name="Sara T."/>
            <person name="Anna F."/>
            <person name="Clotilde B."/>
            <person name="Roberto B."/>
            <person name="Veronica D.S."/>
            <person name="Fabio R."/>
            <person name="Monica P."/>
            <person name="Olivier J."/>
            <person name="Enrico T."/>
            <person name="Nicola S."/>
        </authorList>
    </citation>
    <scope>NUCLEOTIDE SEQUENCE [LARGE SCALE GENOMIC DNA]</scope>
    <source>
        <strain evidence="3 4">DSM 44616</strain>
    </source>
</reference>
<evidence type="ECO:0000256" key="1">
    <source>
        <dbReference type="SAM" id="MobiDB-lite"/>
    </source>
</evidence>
<dbReference type="Gene3D" id="3.40.710.10">
    <property type="entry name" value="DD-peptidase/beta-lactamase superfamily"/>
    <property type="match status" value="1"/>
</dbReference>
<comment type="caution">
    <text evidence="3">The sequence shown here is derived from an EMBL/GenBank/DDBJ whole genome shotgun (WGS) entry which is preliminary data.</text>
</comment>
<dbReference type="SUPFAM" id="SSF56601">
    <property type="entry name" value="beta-lactamase/transpeptidase-like"/>
    <property type="match status" value="1"/>
</dbReference>
<name>A0AAJ3NN34_9MYCO</name>
<dbReference type="RefSeq" id="WP_085256933.1">
    <property type="nucleotide sequence ID" value="NZ_AP022573.1"/>
</dbReference>
<dbReference type="InterPro" id="IPR052907">
    <property type="entry name" value="Beta-lactamase/esterase"/>
</dbReference>
<keyword evidence="4" id="KW-1185">Reference proteome</keyword>
<protein>
    <submittedName>
        <fullName evidence="3">Esterase</fullName>
    </submittedName>
</protein>
<dbReference type="InterPro" id="IPR001466">
    <property type="entry name" value="Beta-lactam-related"/>
</dbReference>
<dbReference type="Proteomes" id="UP000193387">
    <property type="component" value="Unassembled WGS sequence"/>
</dbReference>
<dbReference type="PANTHER" id="PTHR43319">
    <property type="entry name" value="BETA-LACTAMASE-RELATED"/>
    <property type="match status" value="1"/>
</dbReference>
<proteinExistence type="predicted"/>
<dbReference type="Pfam" id="PF00144">
    <property type="entry name" value="Beta-lactamase"/>
    <property type="match status" value="1"/>
</dbReference>